<organism evidence="1 2">
    <name type="scientific">Nocardioides ginsengisoli</name>
    <dbReference type="NCBI Taxonomy" id="363868"/>
    <lineage>
        <taxon>Bacteria</taxon>
        <taxon>Bacillati</taxon>
        <taxon>Actinomycetota</taxon>
        <taxon>Actinomycetes</taxon>
        <taxon>Propionibacteriales</taxon>
        <taxon>Nocardioidaceae</taxon>
        <taxon>Nocardioides</taxon>
    </lineage>
</organism>
<name>A0ABW3VZY9_9ACTN</name>
<proteinExistence type="predicted"/>
<sequence>MNDRRIGADTLVDTVTQTHAVLYARMRSAAACRPTRESPRARYTATDPFLASTSRHLGAANAVLSPAAKRYLDGGPQRAQEFAQQCKRLEIALSQVKAKLYGSTFVVRRPWNSIWEEVDRELSETRRLEDGLVADLGAAQPDDCEELAERLYRTERRVPTRPHPYLPHLGLPGRVARRVAVQVDRFWDTAEGRMIPEPVHPHRSRDGRLAMYLLADPHVTDEDAAEGLS</sequence>
<dbReference type="EMBL" id="JBHTLX010000012">
    <property type="protein sequence ID" value="MFD1248145.1"/>
    <property type="molecule type" value="Genomic_DNA"/>
</dbReference>
<dbReference type="RefSeq" id="WP_367919357.1">
    <property type="nucleotide sequence ID" value="NZ_BAABAC010000022.1"/>
</dbReference>
<dbReference type="Proteomes" id="UP001597229">
    <property type="component" value="Unassembled WGS sequence"/>
</dbReference>
<evidence type="ECO:0008006" key="3">
    <source>
        <dbReference type="Google" id="ProtNLM"/>
    </source>
</evidence>
<evidence type="ECO:0000313" key="1">
    <source>
        <dbReference type="EMBL" id="MFD1248145.1"/>
    </source>
</evidence>
<evidence type="ECO:0000313" key="2">
    <source>
        <dbReference type="Proteomes" id="UP001597229"/>
    </source>
</evidence>
<keyword evidence="2" id="KW-1185">Reference proteome</keyword>
<reference evidence="2" key="1">
    <citation type="journal article" date="2019" name="Int. J. Syst. Evol. Microbiol.">
        <title>The Global Catalogue of Microorganisms (GCM) 10K type strain sequencing project: providing services to taxonomists for standard genome sequencing and annotation.</title>
        <authorList>
            <consortium name="The Broad Institute Genomics Platform"/>
            <consortium name="The Broad Institute Genome Sequencing Center for Infectious Disease"/>
            <person name="Wu L."/>
            <person name="Ma J."/>
        </authorList>
    </citation>
    <scope>NUCLEOTIDE SEQUENCE [LARGE SCALE GENOMIC DNA]</scope>
    <source>
        <strain evidence="2">CCUG 52478</strain>
    </source>
</reference>
<gene>
    <name evidence="1" type="ORF">ACFQ3F_10130</name>
</gene>
<accession>A0ABW3VZY9</accession>
<protein>
    <recommendedName>
        <fullName evidence="3">DUF222 domain-containing protein</fullName>
    </recommendedName>
</protein>
<comment type="caution">
    <text evidence="1">The sequence shown here is derived from an EMBL/GenBank/DDBJ whole genome shotgun (WGS) entry which is preliminary data.</text>
</comment>